<feature type="region of interest" description="Disordered" evidence="1">
    <location>
        <begin position="27"/>
        <end position="72"/>
    </location>
</feature>
<reference evidence="4 5" key="2">
    <citation type="submission" date="2018-03" db="EMBL/GenBank/DDBJ databases">
        <title>Cross-interface Injection: A General Nanoliter Liquid Handling Method Applied to Single Cells Genome Amplification Automated Nanoliter Liquid Handling Applied to Single Cell Multiple Displacement Amplification.</title>
        <authorList>
            <person name="Yun J."/>
            <person name="Xu P."/>
            <person name="Xu J."/>
            <person name="Dai X."/>
            <person name="Wang Y."/>
            <person name="Zheng X."/>
            <person name="Cao C."/>
            <person name="Yi Q."/>
            <person name="Zhu Y."/>
            <person name="Wang L."/>
            <person name="Dong Z."/>
            <person name="Huang Y."/>
            <person name="Huang L."/>
            <person name="Du W."/>
        </authorList>
    </citation>
    <scope>NUCLEOTIDE SEQUENCE [LARGE SCALE GENOMIC DNA]</scope>
    <source>
        <strain evidence="4 5">Z-D1-2</strain>
    </source>
</reference>
<reference evidence="3" key="4">
    <citation type="submission" date="2024-05" db="EMBL/GenBank/DDBJ databases">
        <authorList>
            <person name="Sun Q."/>
            <person name="Zhou Y."/>
        </authorList>
    </citation>
    <scope>NUCLEOTIDE SEQUENCE</scope>
    <source>
        <strain evidence="3">CGMCC 1.10832</strain>
    </source>
</reference>
<evidence type="ECO:0000313" key="6">
    <source>
        <dbReference type="Proteomes" id="UP000636010"/>
    </source>
</evidence>
<reference evidence="3" key="1">
    <citation type="journal article" date="2014" name="Int. J. Syst. Evol. Microbiol.">
        <title>Complete genome of a new Firmicutes species belonging to the dominant human colonic microbiota ('Ruminococcus bicirculans') reveals two chromosomes and a selective capacity to utilize plant glucans.</title>
        <authorList>
            <consortium name="NISC Comparative Sequencing Program"/>
            <person name="Wegmann U."/>
            <person name="Louis P."/>
            <person name="Goesmann A."/>
            <person name="Henrissat B."/>
            <person name="Duncan S.H."/>
            <person name="Flint H.J."/>
        </authorList>
    </citation>
    <scope>NUCLEOTIDE SEQUENCE</scope>
    <source>
        <strain evidence="3">CGMCC 1.10832</strain>
    </source>
</reference>
<dbReference type="EMBL" id="PYVU01000060">
    <property type="protein sequence ID" value="PTB96243.1"/>
    <property type="molecule type" value="Genomic_DNA"/>
</dbReference>
<evidence type="ECO:0000313" key="3">
    <source>
        <dbReference type="EMBL" id="GGC42208.1"/>
    </source>
</evidence>
<comment type="caution">
    <text evidence="4">The sequence shown here is derived from an EMBL/GenBank/DDBJ whole genome shotgun (WGS) entry which is preliminary data.</text>
</comment>
<reference evidence="6" key="3">
    <citation type="journal article" date="2019" name="Int. J. Syst. Evol. Microbiol.">
        <title>The Global Catalogue of Microorganisms (GCM) 10K type strain sequencing project: providing services to taxonomists for standard genome sequencing and annotation.</title>
        <authorList>
            <consortium name="The Broad Institute Genomics Platform"/>
            <consortium name="The Broad Institute Genome Sequencing Center for Infectious Disease"/>
            <person name="Wu L."/>
            <person name="Ma J."/>
        </authorList>
    </citation>
    <scope>NUCLEOTIDE SEQUENCE [LARGE SCALE GENOMIC DNA]</scope>
    <source>
        <strain evidence="6">CGMCC 1.10832</strain>
    </source>
</reference>
<dbReference type="Proteomes" id="UP000240608">
    <property type="component" value="Unassembled WGS sequence"/>
</dbReference>
<dbReference type="PROSITE" id="PS51257">
    <property type="entry name" value="PROKAR_LIPOPROTEIN"/>
    <property type="match status" value="1"/>
</dbReference>
<evidence type="ECO:0000313" key="4">
    <source>
        <dbReference type="EMBL" id="PTB96243.1"/>
    </source>
</evidence>
<feature type="compositionally biased region" description="Acidic residues" evidence="1">
    <location>
        <begin position="30"/>
        <end position="48"/>
    </location>
</feature>
<name>A0A2T4DR01_9BACT</name>
<proteinExistence type="predicted"/>
<evidence type="ECO:0000256" key="1">
    <source>
        <dbReference type="SAM" id="MobiDB-lite"/>
    </source>
</evidence>
<sequence length="72" mass="7894">MKKLFTLFTIAAFAFAVVACETKSEKEEASDAIEEAAEETGDAIEESAEETKEEINEAADTVMNDTEEVIEE</sequence>
<evidence type="ECO:0008006" key="7">
    <source>
        <dbReference type="Google" id="ProtNLM"/>
    </source>
</evidence>
<feature type="signal peptide" evidence="2">
    <location>
        <begin position="1"/>
        <end position="19"/>
    </location>
</feature>
<gene>
    <name evidence="4" type="ORF">C9994_08245</name>
    <name evidence="3" type="ORF">GCM10011506_29730</name>
</gene>
<accession>A0A2T4DR01</accession>
<feature type="chain" id="PRO_5015761623" description="YtxH domain-containing protein" evidence="2">
    <location>
        <begin position="20"/>
        <end position="72"/>
    </location>
</feature>
<dbReference type="AlphaFoldDB" id="A0A2T4DR01"/>
<keyword evidence="6" id="KW-1185">Reference proteome</keyword>
<dbReference type="EMBL" id="BMEC01000009">
    <property type="protein sequence ID" value="GGC42208.1"/>
    <property type="molecule type" value="Genomic_DNA"/>
</dbReference>
<protein>
    <recommendedName>
        <fullName evidence="7">YtxH domain-containing protein</fullName>
    </recommendedName>
</protein>
<dbReference type="RefSeq" id="WP_188464855.1">
    <property type="nucleotide sequence ID" value="NZ_BAABHU010000009.1"/>
</dbReference>
<organism evidence="4 5">
    <name type="scientific">Marivirga lumbricoides</name>
    <dbReference type="NCBI Taxonomy" id="1046115"/>
    <lineage>
        <taxon>Bacteria</taxon>
        <taxon>Pseudomonadati</taxon>
        <taxon>Bacteroidota</taxon>
        <taxon>Cytophagia</taxon>
        <taxon>Cytophagales</taxon>
        <taxon>Marivirgaceae</taxon>
        <taxon>Marivirga</taxon>
    </lineage>
</organism>
<dbReference type="Proteomes" id="UP000636010">
    <property type="component" value="Unassembled WGS sequence"/>
</dbReference>
<evidence type="ECO:0000256" key="2">
    <source>
        <dbReference type="SAM" id="SignalP"/>
    </source>
</evidence>
<keyword evidence="2" id="KW-0732">Signal</keyword>
<evidence type="ECO:0000313" key="5">
    <source>
        <dbReference type="Proteomes" id="UP000240608"/>
    </source>
</evidence>